<evidence type="ECO:0000313" key="14">
    <source>
        <dbReference type="Proteomes" id="UP000695022"/>
    </source>
</evidence>
<keyword evidence="14" id="KW-1185">Reference proteome</keyword>
<dbReference type="SUPFAM" id="SSF100895">
    <property type="entry name" value="Kazal-type serine protease inhibitors"/>
    <property type="match status" value="1"/>
</dbReference>
<feature type="compositionally biased region" description="Basic residues" evidence="9">
    <location>
        <begin position="385"/>
        <end position="396"/>
    </location>
</feature>
<dbReference type="PANTHER" id="PTHR12352:SF30">
    <property type="entry name" value="FI05255P"/>
    <property type="match status" value="1"/>
</dbReference>
<evidence type="ECO:0000259" key="13">
    <source>
        <dbReference type="PROSITE" id="PS51465"/>
    </source>
</evidence>
<evidence type="ECO:0000256" key="3">
    <source>
        <dbReference type="ARBA" id="ARBA00022729"/>
    </source>
</evidence>
<feature type="signal peptide" evidence="10">
    <location>
        <begin position="1"/>
        <end position="25"/>
    </location>
</feature>
<keyword evidence="6 8" id="KW-1015">Disulfide bond</keyword>
<dbReference type="InterPro" id="IPR036857">
    <property type="entry name" value="Thyroglobulin_1_sf"/>
</dbReference>
<dbReference type="PROSITE" id="PS00018">
    <property type="entry name" value="EF_HAND_1"/>
    <property type="match status" value="3"/>
</dbReference>
<dbReference type="InterPro" id="IPR002350">
    <property type="entry name" value="Kazal_dom"/>
</dbReference>
<accession>A0ABM1E1Y4</accession>
<feature type="domain" description="EF-hand" evidence="11">
    <location>
        <begin position="274"/>
        <end position="309"/>
    </location>
</feature>
<dbReference type="InterPro" id="IPR019577">
    <property type="entry name" value="SPARC/Testican_Ca-bd-dom"/>
</dbReference>
<keyword evidence="7" id="KW-0325">Glycoprotein</keyword>
<dbReference type="SMART" id="SM00211">
    <property type="entry name" value="TY"/>
    <property type="match status" value="2"/>
</dbReference>
<keyword evidence="3 10" id="KW-0732">Signal</keyword>
<dbReference type="Gene3D" id="4.10.800.10">
    <property type="entry name" value="Thyroglobulin type-1"/>
    <property type="match status" value="2"/>
</dbReference>
<feature type="domain" description="Thyroglobulin type-1" evidence="12">
    <location>
        <begin position="87"/>
        <end position="153"/>
    </location>
</feature>
<dbReference type="PROSITE" id="PS50222">
    <property type="entry name" value="EF_HAND_2"/>
    <property type="match status" value="1"/>
</dbReference>
<feature type="region of interest" description="Disordered" evidence="9">
    <location>
        <begin position="155"/>
        <end position="183"/>
    </location>
</feature>
<keyword evidence="5" id="KW-0106">Calcium</keyword>
<dbReference type="CDD" id="cd16234">
    <property type="entry name" value="EFh_SPARC_SMOC"/>
    <property type="match status" value="1"/>
</dbReference>
<dbReference type="RefSeq" id="XP_014666205.1">
    <property type="nucleotide sequence ID" value="XM_014810719.1"/>
</dbReference>
<dbReference type="InterPro" id="IPR002048">
    <property type="entry name" value="EF_hand_dom"/>
</dbReference>
<evidence type="ECO:0000256" key="8">
    <source>
        <dbReference type="PROSITE-ProRule" id="PRU00500"/>
    </source>
</evidence>
<proteinExistence type="predicted"/>
<dbReference type="SMART" id="SM00280">
    <property type="entry name" value="KAZAL"/>
    <property type="match status" value="1"/>
</dbReference>
<dbReference type="CDD" id="cd00104">
    <property type="entry name" value="KAZAL_FS"/>
    <property type="match status" value="1"/>
</dbReference>
<evidence type="ECO:0000313" key="15">
    <source>
        <dbReference type="RefSeq" id="XP_014666205.1"/>
    </source>
</evidence>
<dbReference type="PANTHER" id="PTHR12352">
    <property type="entry name" value="SECRETED MODULAR CALCIUM-BINDING PROTEIN"/>
    <property type="match status" value="1"/>
</dbReference>
<evidence type="ECO:0000259" key="11">
    <source>
        <dbReference type="PROSITE" id="PS50222"/>
    </source>
</evidence>
<feature type="region of interest" description="Disordered" evidence="9">
    <location>
        <begin position="612"/>
        <end position="636"/>
    </location>
</feature>
<keyword evidence="4" id="KW-0677">Repeat</keyword>
<comment type="subcellular location">
    <subcellularLocation>
        <location evidence="1">Secreted</location>
    </subcellularLocation>
</comment>
<comment type="caution">
    <text evidence="8">Lacks conserved residue(s) required for the propagation of feature annotation.</text>
</comment>
<sequence length="636" mass="71752">MATHTIGTYAIFVGILLLTDRRADAQLLSGDKDLPLTAECQLDCSRARQRPICGSDGRTYASLCDIHRKRCEGDAVEMAHKGKCEDSSRCFFERVHAQKMARQPKLGVFIPDCKTDGTYAEVQCHSATGYCWCVTPEGKPVPGTSVQYRKPVCGESSTQRRGIEKNDGEEEEEVEGAVAGDTGGVNLGREEYLDIDVSGELPAGRLRASDTTTPTHVTDGAAANKKRQKGCSQTERGTFNNNLIRAFADDYSRVPQHQLSARSFFALDQESIDTKKTVIGWKFIELDQNKNGELSRKEVRNLQKLVKKYVKPRPCARNFVKYCDLDQDNKIAKSEWSLCLGVDTTNETDVSSPAYSEGPKLREDDMNGPTLWNRQTSSKVSNKNPKSKKRKARKQKIKENASPTGDASAIANCQEERNNALDHQARDPEGGVFVPMCADDEDTALFQEAQCHASTGYCWCVDPNTGRPIPGTSTQHQTPDCEAVKLEKDDKNVGGRLDWKGCKNDKKKRKFVEELIGEIKKSMAEENNNSSTSLQRIEPNQIDRDSAIKWKFMKLDTNVNHILERKEWKIFKNEIRENRNLGKCGRNFLRYCDGSKDRRISYEELKGCTSERELRRRKNGKRRRGPNPFHKYLHSK</sequence>
<dbReference type="SUPFAM" id="SSF57610">
    <property type="entry name" value="Thyroglobulin type-1 domain"/>
    <property type="match status" value="2"/>
</dbReference>
<dbReference type="PROSITE" id="PS51162">
    <property type="entry name" value="THYROGLOBULIN_1_2"/>
    <property type="match status" value="2"/>
</dbReference>
<dbReference type="PROSITE" id="PS00484">
    <property type="entry name" value="THYROGLOBULIN_1_1"/>
    <property type="match status" value="1"/>
</dbReference>
<dbReference type="PROSITE" id="PS51465">
    <property type="entry name" value="KAZAL_2"/>
    <property type="match status" value="1"/>
</dbReference>
<dbReference type="InterPro" id="IPR018247">
    <property type="entry name" value="EF_Hand_1_Ca_BS"/>
</dbReference>
<evidence type="ECO:0000256" key="1">
    <source>
        <dbReference type="ARBA" id="ARBA00004613"/>
    </source>
</evidence>
<gene>
    <name evidence="15" type="primary">LOC106808138</name>
</gene>
<evidence type="ECO:0000259" key="12">
    <source>
        <dbReference type="PROSITE" id="PS51162"/>
    </source>
</evidence>
<keyword evidence="2" id="KW-0964">Secreted</keyword>
<feature type="compositionally biased region" description="Basic residues" evidence="9">
    <location>
        <begin position="615"/>
        <end position="636"/>
    </location>
</feature>
<feature type="region of interest" description="Disordered" evidence="9">
    <location>
        <begin position="348"/>
        <end position="408"/>
    </location>
</feature>
<dbReference type="CDD" id="cd00191">
    <property type="entry name" value="TY"/>
    <property type="match status" value="2"/>
</dbReference>
<dbReference type="Proteomes" id="UP000695022">
    <property type="component" value="Unplaced"/>
</dbReference>
<dbReference type="Pfam" id="PF07648">
    <property type="entry name" value="Kazal_2"/>
    <property type="match status" value="1"/>
</dbReference>
<dbReference type="Gene3D" id="3.30.60.30">
    <property type="match status" value="1"/>
</dbReference>
<evidence type="ECO:0000256" key="7">
    <source>
        <dbReference type="ARBA" id="ARBA00023180"/>
    </source>
</evidence>
<dbReference type="InterPro" id="IPR036058">
    <property type="entry name" value="Kazal_dom_sf"/>
</dbReference>
<dbReference type="Pfam" id="PF10591">
    <property type="entry name" value="SPARC_Ca_bdg"/>
    <property type="match status" value="2"/>
</dbReference>
<reference evidence="15" key="1">
    <citation type="submission" date="2025-08" db="UniProtKB">
        <authorList>
            <consortium name="RefSeq"/>
        </authorList>
    </citation>
    <scope>IDENTIFICATION</scope>
</reference>
<name>A0ABM1E1Y4_PRICU</name>
<feature type="disulfide bond" evidence="8">
    <location>
        <begin position="133"/>
        <end position="153"/>
    </location>
</feature>
<dbReference type="InterPro" id="IPR051950">
    <property type="entry name" value="Dev_reg/Prot_inhib"/>
</dbReference>
<dbReference type="GeneID" id="106808138"/>
<evidence type="ECO:0000256" key="10">
    <source>
        <dbReference type="SAM" id="SignalP"/>
    </source>
</evidence>
<protein>
    <submittedName>
        <fullName evidence="15">SPARC-related modular calcium-binding protein 1-like</fullName>
    </submittedName>
</protein>
<feature type="disulfide bond" evidence="8">
    <location>
        <begin position="451"/>
        <end position="458"/>
    </location>
</feature>
<feature type="domain" description="Kazal-like" evidence="13">
    <location>
        <begin position="34"/>
        <end position="86"/>
    </location>
</feature>
<dbReference type="InterPro" id="IPR000716">
    <property type="entry name" value="Thyroglobulin_1"/>
</dbReference>
<organism evidence="14 15">
    <name type="scientific">Priapulus caudatus</name>
    <name type="common">Priapulid worm</name>
    <dbReference type="NCBI Taxonomy" id="37621"/>
    <lineage>
        <taxon>Eukaryota</taxon>
        <taxon>Metazoa</taxon>
        <taxon>Ecdysozoa</taxon>
        <taxon>Scalidophora</taxon>
        <taxon>Priapulida</taxon>
        <taxon>Priapulimorpha</taxon>
        <taxon>Priapulimorphida</taxon>
        <taxon>Priapulidae</taxon>
        <taxon>Priapulus</taxon>
    </lineage>
</organism>
<evidence type="ECO:0000256" key="4">
    <source>
        <dbReference type="ARBA" id="ARBA00022737"/>
    </source>
</evidence>
<dbReference type="Gene3D" id="1.10.238.10">
    <property type="entry name" value="EF-hand"/>
    <property type="match status" value="2"/>
</dbReference>
<evidence type="ECO:0000256" key="2">
    <source>
        <dbReference type="ARBA" id="ARBA00022525"/>
    </source>
</evidence>
<evidence type="ECO:0000256" key="9">
    <source>
        <dbReference type="SAM" id="MobiDB-lite"/>
    </source>
</evidence>
<dbReference type="InterPro" id="IPR011992">
    <property type="entry name" value="EF-hand-dom_pair"/>
</dbReference>
<feature type="disulfide bond" evidence="8">
    <location>
        <begin position="124"/>
        <end position="131"/>
    </location>
</feature>
<evidence type="ECO:0000256" key="5">
    <source>
        <dbReference type="ARBA" id="ARBA00022837"/>
    </source>
</evidence>
<dbReference type="Pfam" id="PF00086">
    <property type="entry name" value="Thyroglobulin_1"/>
    <property type="match status" value="2"/>
</dbReference>
<dbReference type="SUPFAM" id="SSF47473">
    <property type="entry name" value="EF-hand"/>
    <property type="match status" value="2"/>
</dbReference>
<feature type="chain" id="PRO_5046375789" evidence="10">
    <location>
        <begin position="26"/>
        <end position="636"/>
    </location>
</feature>
<evidence type="ECO:0000256" key="6">
    <source>
        <dbReference type="ARBA" id="ARBA00023157"/>
    </source>
</evidence>
<feature type="domain" description="Thyroglobulin type-1" evidence="12">
    <location>
        <begin position="410"/>
        <end position="481"/>
    </location>
</feature>